<accession>A0A511ZIN0</accession>
<organism evidence="7 8">
    <name type="scientific">Oceanobacillus sojae</name>
    <dbReference type="NCBI Taxonomy" id="582851"/>
    <lineage>
        <taxon>Bacteria</taxon>
        <taxon>Bacillati</taxon>
        <taxon>Bacillota</taxon>
        <taxon>Bacilli</taxon>
        <taxon>Bacillales</taxon>
        <taxon>Bacillaceae</taxon>
        <taxon>Oceanobacillus</taxon>
    </lineage>
</organism>
<feature type="signal peptide" evidence="6">
    <location>
        <begin position="1"/>
        <end position="25"/>
    </location>
</feature>
<dbReference type="Gene3D" id="3.40.190.10">
    <property type="entry name" value="Periplasmic binding protein-like II"/>
    <property type="match status" value="2"/>
</dbReference>
<dbReference type="InterPro" id="IPR006059">
    <property type="entry name" value="SBP"/>
</dbReference>
<protein>
    <submittedName>
        <fullName evidence="7">ABC transporter substrate-binding protein</fullName>
    </submittedName>
</protein>
<keyword evidence="1" id="KW-1003">Cell membrane</keyword>
<evidence type="ECO:0000256" key="2">
    <source>
        <dbReference type="ARBA" id="ARBA00022729"/>
    </source>
</evidence>
<dbReference type="OrthoDB" id="9787283at2"/>
<reference evidence="7 8" key="1">
    <citation type="submission" date="2019-07" db="EMBL/GenBank/DDBJ databases">
        <title>Whole genome shotgun sequence of Oceanobacillus sojae NBRC 105379.</title>
        <authorList>
            <person name="Hosoyama A."/>
            <person name="Uohara A."/>
            <person name="Ohji S."/>
            <person name="Ichikawa N."/>
        </authorList>
    </citation>
    <scope>NUCLEOTIDE SEQUENCE [LARGE SCALE GENOMIC DNA]</scope>
    <source>
        <strain evidence="7 8">NBRC 105379</strain>
    </source>
</reference>
<dbReference type="Proteomes" id="UP000321558">
    <property type="component" value="Unassembled WGS sequence"/>
</dbReference>
<keyword evidence="8" id="KW-1185">Reference proteome</keyword>
<sequence>MGNRVMMSVVTIVAACFISACSSGAEEDKQHAVDVEVRKEGFPIVDEEITMTMMGPNAQGTEWKDMPFFQDYAEETNIHFEFNTPPASDFGTNLNLALSSGDLDDIIYGPIDLTSGMEGEYGEQGLFLPLEDLIEEYGPNMKKVLEERPDIKKSITSADGHIYALPHINTDHRGKWVNPVWYNGKWLDSLGVEELPESTDELYDLLIQFRDEDPNENGEADEIPISSEGMDPIRMLFLNAFGLKSQGIEEIDGEVRYAPITENYKEYLIYMNRLYEENLLDPETFSQSEDQVNAKGQENKIGLLGGYYSYFLTGEANDEAVNNPMTVPLTSPVSDELIVTASQGFNRGAFILTEENPYPEASIRWADYFYTEDGGVYLDQGPEGYRWEWADEEKNKRNQLPLPEGYDNTEEYRKTLTPSYGIAAPFLNPPLEVKEEPDAFALFTIDETEEKREPYYQVAIPEVSIKREEQKEINTIEVDLESYVEQMEAKFITGVEPISNWDKYVETIKGMGIDRYVEIHQEAYDNWRSN</sequence>
<evidence type="ECO:0000256" key="1">
    <source>
        <dbReference type="ARBA" id="ARBA00022475"/>
    </source>
</evidence>
<evidence type="ECO:0000313" key="8">
    <source>
        <dbReference type="Proteomes" id="UP000321558"/>
    </source>
</evidence>
<dbReference type="SUPFAM" id="SSF53850">
    <property type="entry name" value="Periplasmic binding protein-like II"/>
    <property type="match status" value="1"/>
</dbReference>
<comment type="caution">
    <text evidence="7">The sequence shown here is derived from an EMBL/GenBank/DDBJ whole genome shotgun (WGS) entry which is preliminary data.</text>
</comment>
<keyword evidence="4" id="KW-0564">Palmitate</keyword>
<dbReference type="RefSeq" id="WP_147210276.1">
    <property type="nucleotide sequence ID" value="NZ_BJYM01000007.1"/>
</dbReference>
<evidence type="ECO:0000256" key="3">
    <source>
        <dbReference type="ARBA" id="ARBA00023136"/>
    </source>
</evidence>
<evidence type="ECO:0000256" key="5">
    <source>
        <dbReference type="ARBA" id="ARBA00023288"/>
    </source>
</evidence>
<evidence type="ECO:0000313" key="7">
    <source>
        <dbReference type="EMBL" id="GEN87290.1"/>
    </source>
</evidence>
<feature type="chain" id="PRO_5022001070" evidence="6">
    <location>
        <begin position="26"/>
        <end position="530"/>
    </location>
</feature>
<dbReference type="PANTHER" id="PTHR43649:SF33">
    <property type="entry name" value="POLYGALACTURONAN_RHAMNOGALACTURONAN-BINDING PROTEIN YTCQ"/>
    <property type="match status" value="1"/>
</dbReference>
<dbReference type="Pfam" id="PF01547">
    <property type="entry name" value="SBP_bac_1"/>
    <property type="match status" value="1"/>
</dbReference>
<dbReference type="EMBL" id="BJYM01000007">
    <property type="protein sequence ID" value="GEN87290.1"/>
    <property type="molecule type" value="Genomic_DNA"/>
</dbReference>
<name>A0A511ZIN0_9BACI</name>
<keyword evidence="2 6" id="KW-0732">Signal</keyword>
<keyword evidence="5" id="KW-0449">Lipoprotein</keyword>
<keyword evidence="3" id="KW-0472">Membrane</keyword>
<evidence type="ECO:0000256" key="6">
    <source>
        <dbReference type="SAM" id="SignalP"/>
    </source>
</evidence>
<dbReference type="AlphaFoldDB" id="A0A511ZIN0"/>
<dbReference type="PROSITE" id="PS51257">
    <property type="entry name" value="PROKAR_LIPOPROTEIN"/>
    <property type="match status" value="1"/>
</dbReference>
<gene>
    <name evidence="7" type="ORF">OSO01_20290</name>
</gene>
<dbReference type="PANTHER" id="PTHR43649">
    <property type="entry name" value="ARABINOSE-BINDING PROTEIN-RELATED"/>
    <property type="match status" value="1"/>
</dbReference>
<evidence type="ECO:0000256" key="4">
    <source>
        <dbReference type="ARBA" id="ARBA00023139"/>
    </source>
</evidence>
<proteinExistence type="predicted"/>
<dbReference type="InterPro" id="IPR050490">
    <property type="entry name" value="Bact_solute-bd_prot1"/>
</dbReference>